<feature type="region of interest" description="Disordered" evidence="9">
    <location>
        <begin position="171"/>
        <end position="191"/>
    </location>
</feature>
<dbReference type="PANTHER" id="PTHR46098">
    <property type="entry name" value="TRNA (CYTOSINE(38)-C(5))-METHYLTRANSFERASE"/>
    <property type="match status" value="1"/>
</dbReference>
<dbReference type="AlphaFoldDB" id="A0AAV8UUX2"/>
<dbReference type="PANTHER" id="PTHR46098:SF1">
    <property type="entry name" value="TRNA (CYTOSINE(38)-C(5))-METHYLTRANSFERASE"/>
    <property type="match status" value="1"/>
</dbReference>
<evidence type="ECO:0000256" key="7">
    <source>
        <dbReference type="PROSITE-ProRule" id="PRU01016"/>
    </source>
</evidence>
<dbReference type="InterPro" id="IPR001525">
    <property type="entry name" value="C5_MeTfrase"/>
</dbReference>
<dbReference type="Pfam" id="PF00145">
    <property type="entry name" value="DNA_methylase"/>
    <property type="match status" value="1"/>
</dbReference>
<evidence type="ECO:0000256" key="5">
    <source>
        <dbReference type="ARBA" id="ARBA00039681"/>
    </source>
</evidence>
<comment type="caution">
    <text evidence="10">The sequence shown here is derived from an EMBL/GenBank/DDBJ whole genome shotgun (WGS) entry which is preliminary data.</text>
</comment>
<comment type="similarity">
    <text evidence="7 8">Belongs to the class I-like SAM-binding methyltransferase superfamily. C5-methyltransferase family.</text>
</comment>
<keyword evidence="2 7" id="KW-0808">Transferase</keyword>
<reference evidence="10 11" key="1">
    <citation type="journal article" date="2023" name="Nat. Commun.">
        <title>Origin of minicircular mitochondrial genomes in red algae.</title>
        <authorList>
            <person name="Lee Y."/>
            <person name="Cho C.H."/>
            <person name="Lee Y.M."/>
            <person name="Park S.I."/>
            <person name="Yang J.H."/>
            <person name="West J.A."/>
            <person name="Bhattacharya D."/>
            <person name="Yoon H.S."/>
        </authorList>
    </citation>
    <scope>NUCLEOTIDE SEQUENCE [LARGE SCALE GENOMIC DNA]</scope>
    <source>
        <strain evidence="10 11">CCMP1338</strain>
        <tissue evidence="10">Whole cell</tissue>
    </source>
</reference>
<feature type="active site" evidence="7">
    <location>
        <position position="75"/>
    </location>
</feature>
<evidence type="ECO:0000313" key="11">
    <source>
        <dbReference type="Proteomes" id="UP001157974"/>
    </source>
</evidence>
<organism evidence="10 11">
    <name type="scientific">Rhodosorus marinus</name>
    <dbReference type="NCBI Taxonomy" id="101924"/>
    <lineage>
        <taxon>Eukaryota</taxon>
        <taxon>Rhodophyta</taxon>
        <taxon>Stylonematophyceae</taxon>
        <taxon>Stylonematales</taxon>
        <taxon>Stylonemataceae</taxon>
        <taxon>Rhodosorus</taxon>
    </lineage>
</organism>
<dbReference type="Proteomes" id="UP001157974">
    <property type="component" value="Unassembled WGS sequence"/>
</dbReference>
<dbReference type="PROSITE" id="PS51679">
    <property type="entry name" value="SAM_MT_C5"/>
    <property type="match status" value="1"/>
</dbReference>
<dbReference type="GO" id="GO:0008168">
    <property type="term" value="F:methyltransferase activity"/>
    <property type="evidence" value="ECO:0007669"/>
    <property type="project" value="UniProtKB-KW"/>
</dbReference>
<dbReference type="PRINTS" id="PR00105">
    <property type="entry name" value="C5METTRFRASE"/>
</dbReference>
<evidence type="ECO:0000256" key="2">
    <source>
        <dbReference type="ARBA" id="ARBA00022679"/>
    </source>
</evidence>
<evidence type="ECO:0000256" key="4">
    <source>
        <dbReference type="ARBA" id="ARBA00039081"/>
    </source>
</evidence>
<proteinExistence type="inferred from homology"/>
<evidence type="ECO:0000256" key="6">
    <source>
        <dbReference type="ARBA" id="ARBA00042810"/>
    </source>
</evidence>
<dbReference type="NCBIfam" id="TIGR00675">
    <property type="entry name" value="dcm"/>
    <property type="match status" value="1"/>
</dbReference>
<gene>
    <name evidence="10" type="ORF">NDN08_002853</name>
</gene>
<accession>A0AAV8UUX2</accession>
<keyword evidence="1 7" id="KW-0489">Methyltransferase</keyword>
<name>A0AAV8UUX2_9RHOD</name>
<dbReference type="EC" id="2.1.1.204" evidence="4"/>
<protein>
    <recommendedName>
        <fullName evidence="5">tRNA (cytosine(38)-C(5))-methyltransferase</fullName>
        <ecNumber evidence="4">2.1.1.204</ecNumber>
    </recommendedName>
    <alternativeName>
        <fullName evidence="6">DNA (cytosine-5)-methyltransferase-like protein 2</fullName>
    </alternativeName>
</protein>
<dbReference type="Gene3D" id="3.40.50.150">
    <property type="entry name" value="Vaccinia Virus protein VP39"/>
    <property type="match status" value="1"/>
</dbReference>
<keyword evidence="3 7" id="KW-0949">S-adenosyl-L-methionine</keyword>
<dbReference type="InterPro" id="IPR050750">
    <property type="entry name" value="C5-MTase"/>
</dbReference>
<evidence type="ECO:0000256" key="9">
    <source>
        <dbReference type="SAM" id="MobiDB-lite"/>
    </source>
</evidence>
<dbReference type="InterPro" id="IPR031303">
    <property type="entry name" value="C5_meth_CS"/>
</dbReference>
<sequence>MLSAVEMFSGIGGWHMALSLLGRDLGVQIERAFDTNLIANTVYCENFGLQPEPASLEKIAPERLSHAVWFLSPPCQPHTTAGKQLGAADSRSDALAHLVSLLPRARPKFVILENVPPFETSSSCEQLIKALEDINLNVVQFQLSSTDFGTPNERKRYYLVARERAFASSSTSEPLRSIPGSKYFDEHGKSRNDPKPIQAFLVEDEQTDLKPRKQLLRPGYKHDIVTPSSFSCSTFTKGYGHHTFGGPLLCTDNSIKPLRFYECGPDSPVRLFSSREIMSLMGFPKSFRFPPHTSEGQRRRLLGNSLNIEVAKEIIQFVFSEAA</sequence>
<dbReference type="EMBL" id="JAMWBK010000003">
    <property type="protein sequence ID" value="KAJ8906360.1"/>
    <property type="molecule type" value="Genomic_DNA"/>
</dbReference>
<dbReference type="GO" id="GO:0032259">
    <property type="term" value="P:methylation"/>
    <property type="evidence" value="ECO:0007669"/>
    <property type="project" value="UniProtKB-KW"/>
</dbReference>
<evidence type="ECO:0000313" key="10">
    <source>
        <dbReference type="EMBL" id="KAJ8906360.1"/>
    </source>
</evidence>
<dbReference type="SUPFAM" id="SSF53335">
    <property type="entry name" value="S-adenosyl-L-methionine-dependent methyltransferases"/>
    <property type="match status" value="1"/>
</dbReference>
<dbReference type="PROSITE" id="PS00095">
    <property type="entry name" value="C5_MTASE_2"/>
    <property type="match status" value="1"/>
</dbReference>
<dbReference type="Gene3D" id="3.90.120.10">
    <property type="entry name" value="DNA Methylase, subunit A, domain 2"/>
    <property type="match status" value="1"/>
</dbReference>
<evidence type="ECO:0000256" key="1">
    <source>
        <dbReference type="ARBA" id="ARBA00022603"/>
    </source>
</evidence>
<dbReference type="InterPro" id="IPR029063">
    <property type="entry name" value="SAM-dependent_MTases_sf"/>
</dbReference>
<keyword evidence="11" id="KW-1185">Reference proteome</keyword>
<evidence type="ECO:0000256" key="3">
    <source>
        <dbReference type="ARBA" id="ARBA00022691"/>
    </source>
</evidence>
<evidence type="ECO:0000256" key="8">
    <source>
        <dbReference type="RuleBase" id="RU000416"/>
    </source>
</evidence>